<reference evidence="4 5" key="1">
    <citation type="journal article" date="2013" name="PLoS ONE">
        <title>Poles Apart: Arctic and Antarctic Octadecabacter strains Share High Genome Plasticity and a New Type of Xanthorhodopsin.</title>
        <authorList>
            <person name="Vollmers J."/>
            <person name="Voget S."/>
            <person name="Dietrich S."/>
            <person name="Gollnow K."/>
            <person name="Smits M."/>
            <person name="Meyer K."/>
            <person name="Brinkhoff T."/>
            <person name="Simon M."/>
            <person name="Daniel R."/>
        </authorList>
    </citation>
    <scope>NUCLEOTIDE SEQUENCE [LARGE SCALE GENOMIC DNA]</scope>
    <source>
        <strain evidence="4 5">238</strain>
    </source>
</reference>
<dbReference type="Proteomes" id="UP000004688">
    <property type="component" value="Chromosome"/>
</dbReference>
<evidence type="ECO:0000256" key="3">
    <source>
        <dbReference type="SAM" id="Phobius"/>
    </source>
</evidence>
<accession>M9RQS6</accession>
<dbReference type="STRING" id="391616.OA238_c41660"/>
<sequence>MAKTTKRKAGESKIDASVTDAVELPESSAEGTTETDPEEVTIDEPVENMTVTDIAEDDHDTPKDERGLDLGVAPDDALDVGGVDDAIPEPAEEPDIEPTEAPDMDGSILPPTQHESRSSGGFIPLLIGGVVAGAIGYGIATFYPPNDGTSGVSVQLAEQADQIAALVMQIANIPAPDLASLDAQILDLSDQTAAQLDELSDRLSTQVTDFDDRLAVVEKAPDADGTLSDTALAAYRRELDQLRAELTAQQENVMSVAARAESDLAAAREEAAQLEQEAIATAQAASMRAALNRVATAVETGAPFVDALSDFGATDLPVALTDAAANGVATTAQLTQDFPIAARFALATARAEGVSDDASGIGGFLRSQFDVRSTAPQEGEGPDAVLSRAEAAIKEGRVVDALAELEALPEVARAEMTDWTARATQRADVLDAIATLSETFN</sequence>
<feature type="compositionally biased region" description="Low complexity" evidence="2">
    <location>
        <begin position="71"/>
        <end position="85"/>
    </location>
</feature>
<dbReference type="HOGENOM" id="CLU_040166_1_0_5"/>
<dbReference type="KEGG" id="oar:OA238_c41660"/>
<dbReference type="EMBL" id="CP003742">
    <property type="protein sequence ID" value="AGI74083.1"/>
    <property type="molecule type" value="Genomic_DNA"/>
</dbReference>
<dbReference type="eggNOG" id="COG4223">
    <property type="taxonomic scope" value="Bacteria"/>
</dbReference>
<evidence type="ECO:0008006" key="6">
    <source>
        <dbReference type="Google" id="ProtNLM"/>
    </source>
</evidence>
<proteinExistence type="predicted"/>
<protein>
    <recommendedName>
        <fullName evidence="6">Mitochondrial inner membrane protein</fullName>
    </recommendedName>
</protein>
<evidence type="ECO:0000313" key="4">
    <source>
        <dbReference type="EMBL" id="AGI74083.1"/>
    </source>
</evidence>
<keyword evidence="3" id="KW-0472">Membrane</keyword>
<evidence type="ECO:0000256" key="1">
    <source>
        <dbReference type="SAM" id="Coils"/>
    </source>
</evidence>
<keyword evidence="1" id="KW-0175">Coiled coil</keyword>
<keyword evidence="3" id="KW-1133">Transmembrane helix</keyword>
<dbReference type="OrthoDB" id="7659420at2"/>
<organism evidence="4 5">
    <name type="scientific">Octadecabacter arcticus 238</name>
    <dbReference type="NCBI Taxonomy" id="391616"/>
    <lineage>
        <taxon>Bacteria</taxon>
        <taxon>Pseudomonadati</taxon>
        <taxon>Pseudomonadota</taxon>
        <taxon>Alphaproteobacteria</taxon>
        <taxon>Rhodobacterales</taxon>
        <taxon>Roseobacteraceae</taxon>
        <taxon>Octadecabacter</taxon>
    </lineage>
</organism>
<feature type="compositionally biased region" description="Acidic residues" evidence="2">
    <location>
        <begin position="86"/>
        <end position="103"/>
    </location>
</feature>
<feature type="coiled-coil region" evidence="1">
    <location>
        <begin position="232"/>
        <end position="284"/>
    </location>
</feature>
<feature type="region of interest" description="Disordered" evidence="2">
    <location>
        <begin position="1"/>
        <end position="116"/>
    </location>
</feature>
<evidence type="ECO:0000256" key="2">
    <source>
        <dbReference type="SAM" id="MobiDB-lite"/>
    </source>
</evidence>
<feature type="transmembrane region" description="Helical" evidence="3">
    <location>
        <begin position="122"/>
        <end position="143"/>
    </location>
</feature>
<keyword evidence="5" id="KW-1185">Reference proteome</keyword>
<evidence type="ECO:0000313" key="5">
    <source>
        <dbReference type="Proteomes" id="UP000004688"/>
    </source>
</evidence>
<feature type="compositionally biased region" description="Acidic residues" evidence="2">
    <location>
        <begin position="33"/>
        <end position="46"/>
    </location>
</feature>
<keyword evidence="3" id="KW-0812">Transmembrane</keyword>
<dbReference type="RefSeq" id="WP_015497052.1">
    <property type="nucleotide sequence ID" value="NC_020908.1"/>
</dbReference>
<dbReference type="AlphaFoldDB" id="M9RQS6"/>
<gene>
    <name evidence="4" type="ORF">OA238_c41660</name>
</gene>
<name>M9RQS6_9RHOB</name>